<evidence type="ECO:0000313" key="1">
    <source>
        <dbReference type="EMBL" id="SVA89848.1"/>
    </source>
</evidence>
<protein>
    <recommendedName>
        <fullName evidence="2">Amidohydrolase-related domain-containing protein</fullName>
    </recommendedName>
</protein>
<dbReference type="Gene3D" id="2.30.40.10">
    <property type="entry name" value="Urease, subunit C, domain 1"/>
    <property type="match status" value="1"/>
</dbReference>
<gene>
    <name evidence="1" type="ORF">METZ01_LOCUS142702</name>
</gene>
<accession>A0A381ZKH4</accession>
<organism evidence="1">
    <name type="scientific">marine metagenome</name>
    <dbReference type="NCBI Taxonomy" id="408172"/>
    <lineage>
        <taxon>unclassified sequences</taxon>
        <taxon>metagenomes</taxon>
        <taxon>ecological metagenomes</taxon>
    </lineage>
</organism>
<feature type="non-terminal residue" evidence="1">
    <location>
        <position position="31"/>
    </location>
</feature>
<dbReference type="EMBL" id="UINC01021715">
    <property type="protein sequence ID" value="SVA89848.1"/>
    <property type="molecule type" value="Genomic_DNA"/>
</dbReference>
<dbReference type="SUPFAM" id="SSF51338">
    <property type="entry name" value="Composite domain of metallo-dependent hydrolases"/>
    <property type="match status" value="1"/>
</dbReference>
<dbReference type="AlphaFoldDB" id="A0A381ZKH4"/>
<name>A0A381ZKH4_9ZZZZ</name>
<sequence>MITGGQVIDPANGVNQIKDLFIRDGKIASLD</sequence>
<dbReference type="GO" id="GO:0016810">
    <property type="term" value="F:hydrolase activity, acting on carbon-nitrogen (but not peptide) bonds"/>
    <property type="evidence" value="ECO:0007669"/>
    <property type="project" value="InterPro"/>
</dbReference>
<dbReference type="InterPro" id="IPR011059">
    <property type="entry name" value="Metal-dep_hydrolase_composite"/>
</dbReference>
<proteinExistence type="predicted"/>
<evidence type="ECO:0008006" key="2">
    <source>
        <dbReference type="Google" id="ProtNLM"/>
    </source>
</evidence>
<reference evidence="1" key="1">
    <citation type="submission" date="2018-05" db="EMBL/GenBank/DDBJ databases">
        <authorList>
            <person name="Lanie J.A."/>
            <person name="Ng W.-L."/>
            <person name="Kazmierczak K.M."/>
            <person name="Andrzejewski T.M."/>
            <person name="Davidsen T.M."/>
            <person name="Wayne K.J."/>
            <person name="Tettelin H."/>
            <person name="Glass J.I."/>
            <person name="Rusch D."/>
            <person name="Podicherti R."/>
            <person name="Tsui H.-C.T."/>
            <person name="Winkler M.E."/>
        </authorList>
    </citation>
    <scope>NUCLEOTIDE SEQUENCE</scope>
</reference>